<dbReference type="PROSITE" id="PS51201">
    <property type="entry name" value="RCK_N"/>
    <property type="match status" value="1"/>
</dbReference>
<dbReference type="InterPro" id="IPR006037">
    <property type="entry name" value="RCK_C"/>
</dbReference>
<evidence type="ECO:0000259" key="1">
    <source>
        <dbReference type="PROSITE" id="PS51201"/>
    </source>
</evidence>
<organism evidence="3 4">
    <name type="scientific">Jutongia hominis</name>
    <dbReference type="NCBI Taxonomy" id="2763664"/>
    <lineage>
        <taxon>Bacteria</taxon>
        <taxon>Bacillati</taxon>
        <taxon>Bacillota</taxon>
        <taxon>Clostridia</taxon>
        <taxon>Lachnospirales</taxon>
        <taxon>Lachnospiraceae</taxon>
        <taxon>Jutongia</taxon>
    </lineage>
</organism>
<reference evidence="3 4" key="1">
    <citation type="submission" date="2020-08" db="EMBL/GenBank/DDBJ databases">
        <title>Genome public.</title>
        <authorList>
            <person name="Liu C."/>
            <person name="Sun Q."/>
        </authorList>
    </citation>
    <scope>NUCLEOTIDE SEQUENCE [LARGE SCALE GENOMIC DNA]</scope>
    <source>
        <strain evidence="3 4">BX3</strain>
    </source>
</reference>
<dbReference type="SUPFAM" id="SSF51735">
    <property type="entry name" value="NAD(P)-binding Rossmann-fold domains"/>
    <property type="match status" value="1"/>
</dbReference>
<evidence type="ECO:0000313" key="4">
    <source>
        <dbReference type="Proteomes" id="UP000637513"/>
    </source>
</evidence>
<dbReference type="PANTHER" id="PTHR43833:SF7">
    <property type="entry name" value="KTR SYSTEM POTASSIUM UPTAKE PROTEIN C"/>
    <property type="match status" value="1"/>
</dbReference>
<proteinExistence type="predicted"/>
<sequence length="216" mass="23578">MKKSIVVFGLGQYGKSIALELTNAGADVLAVDNNKERVNELSDIVTCSVIADACDTESMQTLGISNMDAAVVAITQSLDASIMATIFCKDAGVPYIFAKAKDTIHTKILYKVGADKVVIPEHESGIRAARQLLTGNILDFVELSDTIRMIEITIRPEWIGQTLRELNLRQKENINVVAIRSHGEILVNPNPDHALEADITLLIIVNQKDIQKVING</sequence>
<dbReference type="InterPro" id="IPR050721">
    <property type="entry name" value="Trk_Ktr_HKT_K-transport"/>
</dbReference>
<dbReference type="PROSITE" id="PS51202">
    <property type="entry name" value="RCK_C"/>
    <property type="match status" value="1"/>
</dbReference>
<comment type="caution">
    <text evidence="3">The sequence shown here is derived from an EMBL/GenBank/DDBJ whole genome shotgun (WGS) entry which is preliminary data.</text>
</comment>
<dbReference type="PANTHER" id="PTHR43833">
    <property type="entry name" value="POTASSIUM CHANNEL PROTEIN 2-RELATED-RELATED"/>
    <property type="match status" value="1"/>
</dbReference>
<name>A0ABR7MVI3_9FIRM</name>
<evidence type="ECO:0000313" key="3">
    <source>
        <dbReference type="EMBL" id="MBC8557806.1"/>
    </source>
</evidence>
<dbReference type="SUPFAM" id="SSF116726">
    <property type="entry name" value="TrkA C-terminal domain-like"/>
    <property type="match status" value="1"/>
</dbReference>
<dbReference type="Gene3D" id="3.40.50.720">
    <property type="entry name" value="NAD(P)-binding Rossmann-like Domain"/>
    <property type="match status" value="1"/>
</dbReference>
<accession>A0ABR7MVI3</accession>
<protein>
    <submittedName>
        <fullName evidence="3">TrkA family potassium uptake protein</fullName>
    </submittedName>
</protein>
<dbReference type="Proteomes" id="UP000637513">
    <property type="component" value="Unassembled WGS sequence"/>
</dbReference>
<keyword evidence="4" id="KW-1185">Reference proteome</keyword>
<dbReference type="InterPro" id="IPR036291">
    <property type="entry name" value="NAD(P)-bd_dom_sf"/>
</dbReference>
<dbReference type="Gene3D" id="3.30.70.1450">
    <property type="entry name" value="Regulator of K+ conductance, C-terminal domain"/>
    <property type="match status" value="1"/>
</dbReference>
<feature type="domain" description="RCK C-terminal" evidence="2">
    <location>
        <begin position="135"/>
        <end position="216"/>
    </location>
</feature>
<dbReference type="EMBL" id="JACRSW010000031">
    <property type="protein sequence ID" value="MBC8557806.1"/>
    <property type="molecule type" value="Genomic_DNA"/>
</dbReference>
<gene>
    <name evidence="3" type="ORF">H8700_08805</name>
</gene>
<dbReference type="Pfam" id="PF02080">
    <property type="entry name" value="TrkA_C"/>
    <property type="match status" value="1"/>
</dbReference>
<feature type="domain" description="RCK N-terminal" evidence="1">
    <location>
        <begin position="2"/>
        <end position="119"/>
    </location>
</feature>
<dbReference type="Pfam" id="PF02254">
    <property type="entry name" value="TrkA_N"/>
    <property type="match status" value="1"/>
</dbReference>
<dbReference type="InterPro" id="IPR003148">
    <property type="entry name" value="RCK_N"/>
</dbReference>
<dbReference type="InterPro" id="IPR036721">
    <property type="entry name" value="RCK_C_sf"/>
</dbReference>
<evidence type="ECO:0000259" key="2">
    <source>
        <dbReference type="PROSITE" id="PS51202"/>
    </source>
</evidence>
<dbReference type="RefSeq" id="WP_249305182.1">
    <property type="nucleotide sequence ID" value="NZ_JACRSW010000031.1"/>
</dbReference>